<dbReference type="PANTHER" id="PTHR45782:SF4">
    <property type="entry name" value="MITOCHONDRIAL RIBOSOME-ASSOCIATED GTPASE 1"/>
    <property type="match status" value="1"/>
</dbReference>
<reference evidence="8" key="2">
    <citation type="submission" date="2020-04" db="EMBL/GenBank/DDBJ databases">
        <authorList>
            <consortium name="NCBI Genome Project"/>
        </authorList>
    </citation>
    <scope>NUCLEOTIDE SEQUENCE</scope>
    <source>
        <strain evidence="8">CBS 781.70</strain>
    </source>
</reference>
<protein>
    <submittedName>
        <fullName evidence="6 8">P-loop containing nucleoside triphosphate hydrolase protein</fullName>
    </submittedName>
</protein>
<dbReference type="GeneID" id="54418368"/>
<dbReference type="OrthoDB" id="269151at2759"/>
<dbReference type="Pfam" id="PF01926">
    <property type="entry name" value="MMR_HSR1"/>
    <property type="match status" value="1"/>
</dbReference>
<reference evidence="6 8" key="1">
    <citation type="submission" date="2020-01" db="EMBL/GenBank/DDBJ databases">
        <authorList>
            <consortium name="DOE Joint Genome Institute"/>
            <person name="Haridas S."/>
            <person name="Albert R."/>
            <person name="Binder M."/>
            <person name="Bloem J."/>
            <person name="Labutti K."/>
            <person name="Salamov A."/>
            <person name="Andreopoulos B."/>
            <person name="Baker S.E."/>
            <person name="Barry K."/>
            <person name="Bills G."/>
            <person name="Bluhm B.H."/>
            <person name="Cannon C."/>
            <person name="Castanera R."/>
            <person name="Culley D.E."/>
            <person name="Daum C."/>
            <person name="Ezra D."/>
            <person name="Gonzalez J.B."/>
            <person name="Henrissat B."/>
            <person name="Kuo A."/>
            <person name="Liang C."/>
            <person name="Lipzen A."/>
            <person name="Lutzoni F."/>
            <person name="Magnuson J."/>
            <person name="Mondo S."/>
            <person name="Nolan M."/>
            <person name="Ohm R."/>
            <person name="Pangilinan J."/>
            <person name="Park H.-J."/>
            <person name="Ramirez L."/>
            <person name="Alfaro M."/>
            <person name="Sun H."/>
            <person name="Tritt A."/>
            <person name="Yoshinaga Y."/>
            <person name="Zwiers L.-H."/>
            <person name="Turgeon B.G."/>
            <person name="Goodwin S.B."/>
            <person name="Spatafora J.W."/>
            <person name="Crous P.W."/>
            <person name="Grigoriev I.V."/>
        </authorList>
    </citation>
    <scope>NUCLEOTIDE SEQUENCE</scope>
    <source>
        <strain evidence="6 8">CBS 781.70</strain>
    </source>
</reference>
<name>A0A6G1FR70_9PEZI</name>
<feature type="region of interest" description="Disordered" evidence="4">
    <location>
        <begin position="316"/>
        <end position="347"/>
    </location>
</feature>
<organism evidence="6">
    <name type="scientific">Eremomyces bilateralis CBS 781.70</name>
    <dbReference type="NCBI Taxonomy" id="1392243"/>
    <lineage>
        <taxon>Eukaryota</taxon>
        <taxon>Fungi</taxon>
        <taxon>Dikarya</taxon>
        <taxon>Ascomycota</taxon>
        <taxon>Pezizomycotina</taxon>
        <taxon>Dothideomycetes</taxon>
        <taxon>Dothideomycetes incertae sedis</taxon>
        <taxon>Eremomycetales</taxon>
        <taxon>Eremomycetaceae</taxon>
        <taxon>Eremomyces</taxon>
    </lineage>
</organism>
<dbReference type="InterPro" id="IPR006073">
    <property type="entry name" value="GTP-bd"/>
</dbReference>
<dbReference type="RefSeq" id="XP_033529859.1">
    <property type="nucleotide sequence ID" value="XM_033677798.1"/>
</dbReference>
<dbReference type="InterPro" id="IPR023179">
    <property type="entry name" value="GTP-bd_ortho_bundle_sf"/>
</dbReference>
<dbReference type="PIRSF" id="PIRSF006230">
    <property type="entry name" value="MG442"/>
    <property type="match status" value="1"/>
</dbReference>
<dbReference type="Gene3D" id="3.40.50.300">
    <property type="entry name" value="P-loop containing nucleotide triphosphate hydrolases"/>
    <property type="match status" value="1"/>
</dbReference>
<evidence type="ECO:0000256" key="2">
    <source>
        <dbReference type="ARBA" id="ARBA00023134"/>
    </source>
</evidence>
<dbReference type="AlphaFoldDB" id="A0A6G1FR70"/>
<feature type="binding site" evidence="3">
    <location>
        <position position="202"/>
    </location>
    <ligand>
        <name>GTP</name>
        <dbReference type="ChEBI" id="CHEBI:37565"/>
    </ligand>
</feature>
<gene>
    <name evidence="6 8" type="ORF">P152DRAFT_444168</name>
</gene>
<evidence type="ECO:0000313" key="8">
    <source>
        <dbReference type="RefSeq" id="XP_033529859.1"/>
    </source>
</evidence>
<feature type="domain" description="G" evidence="5">
    <location>
        <begin position="136"/>
        <end position="204"/>
    </location>
</feature>
<dbReference type="Gene3D" id="1.10.1580.10">
    <property type="match status" value="1"/>
</dbReference>
<keyword evidence="6 8" id="KW-0378">Hydrolase</keyword>
<proteinExistence type="predicted"/>
<sequence>MPPFTPRPTFPPLLSLPRSYYLGHHAAGLTKMKTLLASIDLIVECRDYRVPLTSTNPLFEETLGERARVVVLTKRDLGVVGGGGKVERERDQLLRTLHHPTPVLPTTTTSRPSIRALLSTIHTHATAHARSIAGARVLIVGMPNVGKSSLLNALRSVGVGKGKAARTGDQPGVTRKVGTGVKVKGGVEEFGGGGIYILDTPGVFIPYVPDATAMLKLALCGCVKDGIVPSETLADYLLYQLNLRDPSLYAEYSPPTNDVAVLLEGVARRTGRLVKGGQADMEGAAGWLVQRWRNGVVGRFVLDDVSEEGVRAWKEGRGQEGMSGNQLRKMEREERRGRGRVVAGGGS</sequence>
<dbReference type="Proteomes" id="UP000504638">
    <property type="component" value="Unplaced"/>
</dbReference>
<evidence type="ECO:0000256" key="4">
    <source>
        <dbReference type="SAM" id="MobiDB-lite"/>
    </source>
</evidence>
<feature type="binding site" evidence="3">
    <location>
        <begin position="144"/>
        <end position="149"/>
    </location>
    <ligand>
        <name>GTP</name>
        <dbReference type="ChEBI" id="CHEBI:37565"/>
    </ligand>
</feature>
<dbReference type="InterPro" id="IPR027417">
    <property type="entry name" value="P-loop_NTPase"/>
</dbReference>
<dbReference type="GO" id="GO:0003924">
    <property type="term" value="F:GTPase activity"/>
    <property type="evidence" value="ECO:0007669"/>
    <property type="project" value="TreeGrafter"/>
</dbReference>
<accession>A0A6G1FR70</accession>
<dbReference type="InterPro" id="IPR016478">
    <property type="entry name" value="GTPase_MTG1"/>
</dbReference>
<evidence type="ECO:0000256" key="1">
    <source>
        <dbReference type="ARBA" id="ARBA00022741"/>
    </source>
</evidence>
<evidence type="ECO:0000313" key="6">
    <source>
        <dbReference type="EMBL" id="KAF1808228.1"/>
    </source>
</evidence>
<evidence type="ECO:0000259" key="5">
    <source>
        <dbReference type="Pfam" id="PF01926"/>
    </source>
</evidence>
<dbReference type="GO" id="GO:0005525">
    <property type="term" value="F:GTP binding"/>
    <property type="evidence" value="ECO:0007669"/>
    <property type="project" value="UniProtKB-KW"/>
</dbReference>
<keyword evidence="1 3" id="KW-0547">Nucleotide-binding</keyword>
<evidence type="ECO:0000256" key="3">
    <source>
        <dbReference type="PIRSR" id="PIRSR006230-1"/>
    </source>
</evidence>
<dbReference type="GO" id="GO:0032543">
    <property type="term" value="P:mitochondrial translation"/>
    <property type="evidence" value="ECO:0007669"/>
    <property type="project" value="TreeGrafter"/>
</dbReference>
<dbReference type="GO" id="GO:0005739">
    <property type="term" value="C:mitochondrion"/>
    <property type="evidence" value="ECO:0007669"/>
    <property type="project" value="TreeGrafter"/>
</dbReference>
<dbReference type="EMBL" id="ML975187">
    <property type="protein sequence ID" value="KAF1808228.1"/>
    <property type="molecule type" value="Genomic_DNA"/>
</dbReference>
<keyword evidence="7" id="KW-1185">Reference proteome</keyword>
<evidence type="ECO:0000313" key="7">
    <source>
        <dbReference type="Proteomes" id="UP000504638"/>
    </source>
</evidence>
<keyword evidence="2 3" id="KW-0342">GTP-binding</keyword>
<reference evidence="8" key="3">
    <citation type="submission" date="2025-04" db="UniProtKB">
        <authorList>
            <consortium name="RefSeq"/>
        </authorList>
    </citation>
    <scope>IDENTIFICATION</scope>
    <source>
        <strain evidence="8">CBS 781.70</strain>
    </source>
</reference>
<dbReference type="PANTHER" id="PTHR45782">
    <property type="entry name" value="MITOCHONDRIAL RIBOSOME-ASSOCIATED GTPASE 1"/>
    <property type="match status" value="1"/>
</dbReference>
<dbReference type="SUPFAM" id="SSF52540">
    <property type="entry name" value="P-loop containing nucleoside triphosphate hydrolases"/>
    <property type="match status" value="1"/>
</dbReference>